<evidence type="ECO:0000313" key="9">
    <source>
        <dbReference type="Proteomes" id="UP001267878"/>
    </source>
</evidence>
<dbReference type="InterPro" id="IPR005859">
    <property type="entry name" value="CysK"/>
</dbReference>
<dbReference type="Gene3D" id="3.40.50.1100">
    <property type="match status" value="2"/>
</dbReference>
<dbReference type="Gene3D" id="3.40.30.10">
    <property type="entry name" value="Glutaredoxin"/>
    <property type="match status" value="1"/>
</dbReference>
<evidence type="ECO:0000256" key="1">
    <source>
        <dbReference type="ARBA" id="ARBA00001933"/>
    </source>
</evidence>
<dbReference type="EC" id="2.5.1.47" evidence="3"/>
<evidence type="ECO:0000256" key="4">
    <source>
        <dbReference type="ARBA" id="ARBA00022898"/>
    </source>
</evidence>
<comment type="cofactor">
    <cofactor evidence="1">
        <name>pyridoxal 5'-phosphate</name>
        <dbReference type="ChEBI" id="CHEBI:597326"/>
    </cofactor>
</comment>
<dbReference type="PRINTS" id="PR00160">
    <property type="entry name" value="GLUTAREDOXIN"/>
</dbReference>
<evidence type="ECO:0000313" key="8">
    <source>
        <dbReference type="EMBL" id="MDR7100521.1"/>
    </source>
</evidence>
<comment type="pathway">
    <text evidence="2">Amino-acid biosynthesis; L-cysteine biosynthesis; L-cysteine from L-serine: step 2/2.</text>
</comment>
<dbReference type="PROSITE" id="PS51354">
    <property type="entry name" value="GLUTAREDOXIN_2"/>
    <property type="match status" value="1"/>
</dbReference>
<comment type="caution">
    <text evidence="8">The sequence shown here is derived from an EMBL/GenBank/DDBJ whole genome shotgun (WGS) entry which is preliminary data.</text>
</comment>
<protein>
    <recommendedName>
        <fullName evidence="3">cysteine synthase</fullName>
        <ecNumber evidence="3">2.5.1.47</ecNumber>
    </recommendedName>
</protein>
<dbReference type="InterPro" id="IPR036052">
    <property type="entry name" value="TrpB-like_PALP_sf"/>
</dbReference>
<dbReference type="CDD" id="cd01561">
    <property type="entry name" value="CBS_like"/>
    <property type="match status" value="1"/>
</dbReference>
<keyword evidence="9" id="KW-1185">Reference proteome</keyword>
<proteinExistence type="predicted"/>
<gene>
    <name evidence="8" type="ORF">J2X04_002902</name>
</gene>
<evidence type="ECO:0000259" key="6">
    <source>
        <dbReference type="Pfam" id="PF00291"/>
    </source>
</evidence>
<reference evidence="8 9" key="1">
    <citation type="submission" date="2023-07" db="EMBL/GenBank/DDBJ databases">
        <title>Sorghum-associated microbial communities from plants grown in Nebraska, USA.</title>
        <authorList>
            <person name="Schachtman D."/>
        </authorList>
    </citation>
    <scope>NUCLEOTIDE SEQUENCE [LARGE SCALE GENOMIC DNA]</scope>
    <source>
        <strain evidence="8 9">BE187</strain>
    </source>
</reference>
<dbReference type="PANTHER" id="PTHR10314">
    <property type="entry name" value="CYSTATHIONINE BETA-SYNTHASE"/>
    <property type="match status" value="1"/>
</dbReference>
<dbReference type="EMBL" id="JAVDVW010000002">
    <property type="protein sequence ID" value="MDR7100521.1"/>
    <property type="molecule type" value="Genomic_DNA"/>
</dbReference>
<keyword evidence="4" id="KW-0663">Pyridoxal phosphate</keyword>
<dbReference type="SUPFAM" id="SSF53686">
    <property type="entry name" value="Tryptophan synthase beta subunit-like PLP-dependent enzymes"/>
    <property type="match status" value="1"/>
</dbReference>
<accession>A0ABU1VSQ4</accession>
<evidence type="ECO:0000256" key="3">
    <source>
        <dbReference type="ARBA" id="ARBA00012681"/>
    </source>
</evidence>
<dbReference type="Pfam" id="PF00462">
    <property type="entry name" value="Glutaredoxin"/>
    <property type="match status" value="1"/>
</dbReference>
<comment type="catalytic activity">
    <reaction evidence="5">
        <text>O-acetyl-L-serine + hydrogen sulfide = L-cysteine + acetate</text>
        <dbReference type="Rhea" id="RHEA:14829"/>
        <dbReference type="ChEBI" id="CHEBI:29919"/>
        <dbReference type="ChEBI" id="CHEBI:30089"/>
        <dbReference type="ChEBI" id="CHEBI:35235"/>
        <dbReference type="ChEBI" id="CHEBI:58340"/>
        <dbReference type="EC" id="2.5.1.47"/>
    </reaction>
</comment>
<dbReference type="InterPro" id="IPR036249">
    <property type="entry name" value="Thioredoxin-like_sf"/>
</dbReference>
<dbReference type="InterPro" id="IPR014025">
    <property type="entry name" value="Glutaredoxin_subgr"/>
</dbReference>
<name>A0ABU1VSQ4_9GAMM</name>
<keyword evidence="8" id="KW-0808">Transferase</keyword>
<dbReference type="InterPro" id="IPR001926">
    <property type="entry name" value="TrpB-like_PALP"/>
</dbReference>
<dbReference type="InterPro" id="IPR005856">
    <property type="entry name" value="Cys_synth"/>
</dbReference>
<dbReference type="InterPro" id="IPR050214">
    <property type="entry name" value="Cys_Synth/Cystath_Beta-Synth"/>
</dbReference>
<dbReference type="Pfam" id="PF00291">
    <property type="entry name" value="PALP"/>
    <property type="match status" value="1"/>
</dbReference>
<dbReference type="GO" id="GO:0004124">
    <property type="term" value="F:cysteine synthase activity"/>
    <property type="evidence" value="ECO:0007669"/>
    <property type="project" value="UniProtKB-EC"/>
</dbReference>
<dbReference type="InterPro" id="IPR002109">
    <property type="entry name" value="Glutaredoxin"/>
</dbReference>
<dbReference type="NCBIfam" id="TIGR01136">
    <property type="entry name" value="cysKM"/>
    <property type="match status" value="1"/>
</dbReference>
<feature type="domain" description="Tryptophan synthase beta chain-like PALP" evidence="6">
    <location>
        <begin position="14"/>
        <end position="318"/>
    </location>
</feature>
<dbReference type="Proteomes" id="UP001267878">
    <property type="component" value="Unassembled WGS sequence"/>
</dbReference>
<evidence type="ECO:0000259" key="7">
    <source>
        <dbReference type="Pfam" id="PF00462"/>
    </source>
</evidence>
<evidence type="ECO:0000256" key="2">
    <source>
        <dbReference type="ARBA" id="ARBA00004962"/>
    </source>
</evidence>
<feature type="domain" description="Glutaredoxin" evidence="7">
    <location>
        <begin position="400"/>
        <end position="466"/>
    </location>
</feature>
<dbReference type="NCBIfam" id="TIGR01139">
    <property type="entry name" value="cysK"/>
    <property type="match status" value="1"/>
</dbReference>
<evidence type="ECO:0000256" key="5">
    <source>
        <dbReference type="ARBA" id="ARBA00047931"/>
    </source>
</evidence>
<organism evidence="8 9">
    <name type="scientific">Agrilutibacter niabensis</name>
    <dbReference type="NCBI Taxonomy" id="380628"/>
    <lineage>
        <taxon>Bacteria</taxon>
        <taxon>Pseudomonadati</taxon>
        <taxon>Pseudomonadota</taxon>
        <taxon>Gammaproteobacteria</taxon>
        <taxon>Lysobacterales</taxon>
        <taxon>Lysobacteraceae</taxon>
        <taxon>Agrilutibacter</taxon>
    </lineage>
</organism>
<dbReference type="SUPFAM" id="SSF52833">
    <property type="entry name" value="Thioredoxin-like"/>
    <property type="match status" value="1"/>
</dbReference>
<sequence>MPGQPGNVKFDDILKTVGRTPIVRLNKLAPPRVNVYVKVEAFNPMGSVKDRLALGIIEDAEQRGTLRPGQTVIEATSGNTGIGLAMVCAVKGYPLVVTMAENFSVERRKMMRFLGAKVVLTPAAQKGSGMLAKAVELAQAHGWFLCRQFDNEANADMHSRTTAPEILDAFAGERLDYWVTGYGTGGTLKGVARVLKAQRPETKIVVCEPDNSPILGSGIAQPRRPDGTPSDSHPAFRPHLMQGWSPDFIPKLTEDALTARLVDRVLPINGADAVRLAHELAQREGIFVGISAGATLAGALQVAAAAEDGATVLCMLPDTGERYLSTPLFEGVSVDMSDEEWALSRSTPGCRFDAPTPTSTPAEAATATASAEDKVAAPAASAEVETFVAQLLADPAQPLVLFALEWCEFCWSLRKLFAQCAMPYRSVDLDSTAYQQDDRGGQIRAVLAARTGSRTIPQVFVGGQFIGGCTETFDMFRDGRLQQLLRARGVAFDEGARVEPESLLPAWLHPR</sequence>